<dbReference type="PANTHER" id="PTHR30124">
    <property type="entry name" value="MEMBRANE-BOUND LYTIC MUREIN TRANSGLYCOSYLASE A"/>
    <property type="match status" value="1"/>
</dbReference>
<gene>
    <name evidence="8" type="ordered locus">Deba_2641</name>
</gene>
<dbReference type="PANTHER" id="PTHR30124:SF0">
    <property type="entry name" value="MEMBRANE-BOUND LYTIC MUREIN TRANSGLYCOSYLASE A"/>
    <property type="match status" value="1"/>
</dbReference>
<evidence type="ECO:0000256" key="2">
    <source>
        <dbReference type="ARBA" id="ARBA00012587"/>
    </source>
</evidence>
<keyword evidence="3" id="KW-0456">Lyase</keyword>
<dbReference type="Pfam" id="PF03562">
    <property type="entry name" value="MltA"/>
    <property type="match status" value="1"/>
</dbReference>
<evidence type="ECO:0000256" key="1">
    <source>
        <dbReference type="ARBA" id="ARBA00001420"/>
    </source>
</evidence>
<dbReference type="EC" id="4.2.2.n1" evidence="2"/>
<feature type="chain" id="PRO_5003150169" description="peptidoglycan lytic exotransglycosylase" evidence="6">
    <location>
        <begin position="28"/>
        <end position="414"/>
    </location>
</feature>
<dbReference type="HOGENOM" id="CLU_037751_1_1_7"/>
<dbReference type="STRING" id="644282.Deba_2641"/>
<dbReference type="SMART" id="SM00925">
    <property type="entry name" value="MltA"/>
    <property type="match status" value="1"/>
</dbReference>
<dbReference type="PROSITE" id="PS51257">
    <property type="entry name" value="PROKAR_LIPOPROTEIN"/>
    <property type="match status" value="1"/>
</dbReference>
<dbReference type="GO" id="GO:0009253">
    <property type="term" value="P:peptidoglycan catabolic process"/>
    <property type="evidence" value="ECO:0007669"/>
    <property type="project" value="TreeGrafter"/>
</dbReference>
<dbReference type="GO" id="GO:0009254">
    <property type="term" value="P:peptidoglycan turnover"/>
    <property type="evidence" value="ECO:0007669"/>
    <property type="project" value="InterPro"/>
</dbReference>
<dbReference type="GO" id="GO:0071555">
    <property type="term" value="P:cell wall organization"/>
    <property type="evidence" value="ECO:0007669"/>
    <property type="project" value="UniProtKB-KW"/>
</dbReference>
<dbReference type="CDD" id="cd14485">
    <property type="entry name" value="mltA_like_LT_A"/>
    <property type="match status" value="1"/>
</dbReference>
<evidence type="ECO:0000256" key="3">
    <source>
        <dbReference type="ARBA" id="ARBA00023239"/>
    </source>
</evidence>
<dbReference type="InterPro" id="IPR010611">
    <property type="entry name" value="3D_dom"/>
</dbReference>
<evidence type="ECO:0000313" key="9">
    <source>
        <dbReference type="Proteomes" id="UP000009047"/>
    </source>
</evidence>
<dbReference type="InterPro" id="IPR005300">
    <property type="entry name" value="MltA_B"/>
</dbReference>
<keyword evidence="4" id="KW-0961">Cell wall biogenesis/degradation</keyword>
<feature type="signal peptide" evidence="6">
    <location>
        <begin position="1"/>
        <end position="27"/>
    </location>
</feature>
<accession>E1QKA2</accession>
<proteinExistence type="predicted"/>
<name>E1QKA2_DESB2</name>
<dbReference type="KEGG" id="dbr:Deba_2641"/>
<dbReference type="SUPFAM" id="SSF50685">
    <property type="entry name" value="Barwin-like endoglucanases"/>
    <property type="match status" value="1"/>
</dbReference>
<dbReference type="GO" id="GO:0019867">
    <property type="term" value="C:outer membrane"/>
    <property type="evidence" value="ECO:0007669"/>
    <property type="project" value="InterPro"/>
</dbReference>
<comment type="catalytic activity">
    <reaction evidence="1">
        <text>Exolytic cleavage of the (1-&gt;4)-beta-glycosidic linkage between N-acetylmuramic acid (MurNAc) and N-acetylglucosamine (GlcNAc) residues in peptidoglycan, from either the reducing or the non-reducing ends of the peptidoglycan chains, with concomitant formation of a 1,6-anhydrobond in the MurNAc residue.</text>
        <dbReference type="EC" id="4.2.2.n1"/>
    </reaction>
</comment>
<dbReference type="EMBL" id="CP002085">
    <property type="protein sequence ID" value="ADK85995.1"/>
    <property type="molecule type" value="Genomic_DNA"/>
</dbReference>
<dbReference type="AlphaFoldDB" id="E1QKA2"/>
<dbReference type="GO" id="GO:0008933">
    <property type="term" value="F:peptidoglycan lytic transglycosylase activity"/>
    <property type="evidence" value="ECO:0007669"/>
    <property type="project" value="TreeGrafter"/>
</dbReference>
<dbReference type="Gene3D" id="2.40.240.50">
    <property type="entry name" value="Barwin-like endoglucanases"/>
    <property type="match status" value="1"/>
</dbReference>
<dbReference type="CDD" id="cd14668">
    <property type="entry name" value="mlta_B"/>
    <property type="match status" value="1"/>
</dbReference>
<evidence type="ECO:0000313" key="8">
    <source>
        <dbReference type="EMBL" id="ADK85995.1"/>
    </source>
</evidence>
<sequence>MKCLRRSFAPFLAGALFLLALTMIGCAKPEPPAPPPAPKPAQPPAMSLERVPPGQWPLLIDDTDAASLREACQGSLRYLAALPPERPLNLGGLQLTAEELAQALRELQDIVTRAYDPARRTALIQERFDLWRSIGSDGQGGVLFTGYYEPIMAARHRPDATYDQPIYGVPPGLLTINLQDFRADLPDRKLVGMVDGNRVVPFHDREAIDFDGALVGKAPILGYAAEPVEVFFLHIQGSGQLVFEDGQRLRVGYAAVNGHPYRAIGRLLLDEGAMEPHRMSKQGIQRYLAAHPEKLRRVLSYNPSYVFFRPLETTGGPLGCYGIGLTGGRSIATDRRIFGAPAMAYVETTVTRADGGQSIMRRFMMNQDTGGAIRGPGRVDVFFGTGDMPGRVAGRMKNPGRLYFLLPKQTGARP</sequence>
<dbReference type="Gene3D" id="2.40.40.10">
    <property type="entry name" value="RlpA-like domain"/>
    <property type="match status" value="1"/>
</dbReference>
<dbReference type="GO" id="GO:0004553">
    <property type="term" value="F:hydrolase activity, hydrolyzing O-glycosyl compounds"/>
    <property type="evidence" value="ECO:0007669"/>
    <property type="project" value="InterPro"/>
</dbReference>
<reference evidence="8 9" key="1">
    <citation type="journal article" date="2010" name="Stand. Genomic Sci.">
        <title>Complete genome sequence of Desulfarculus baarsii type strain (2st14).</title>
        <authorList>
            <person name="Sun H."/>
            <person name="Spring S."/>
            <person name="Lapidus A."/>
            <person name="Davenport K."/>
            <person name="Del Rio T.G."/>
            <person name="Tice H."/>
            <person name="Nolan M."/>
            <person name="Copeland A."/>
            <person name="Cheng J.F."/>
            <person name="Lucas S."/>
            <person name="Tapia R."/>
            <person name="Goodwin L."/>
            <person name="Pitluck S."/>
            <person name="Ivanova N."/>
            <person name="Pagani I."/>
            <person name="Mavromatis K."/>
            <person name="Ovchinnikova G."/>
            <person name="Pati A."/>
            <person name="Chen A."/>
            <person name="Palaniappan K."/>
            <person name="Hauser L."/>
            <person name="Chang Y.J."/>
            <person name="Jeffries C.D."/>
            <person name="Detter J.C."/>
            <person name="Han C."/>
            <person name="Rohde M."/>
            <person name="Brambilla E."/>
            <person name="Goker M."/>
            <person name="Woyke T."/>
            <person name="Bristow J."/>
            <person name="Eisen J.A."/>
            <person name="Markowitz V."/>
            <person name="Hugenholtz P."/>
            <person name="Kyrpides N.C."/>
            <person name="Klenk H.P."/>
            <person name="Land M."/>
        </authorList>
    </citation>
    <scope>NUCLEOTIDE SEQUENCE [LARGE SCALE GENOMIC DNA]</scope>
    <source>
        <strain evidence="9">ATCC 33931 / DSM 2075 / LMG 7858 / VKM B-1802 / 2st14</strain>
    </source>
</reference>
<evidence type="ECO:0000256" key="6">
    <source>
        <dbReference type="SAM" id="SignalP"/>
    </source>
</evidence>
<keyword evidence="9" id="KW-1185">Reference proteome</keyword>
<dbReference type="CAZy" id="GH102">
    <property type="family name" value="Glycoside Hydrolase Family 102"/>
</dbReference>
<dbReference type="InterPro" id="IPR036908">
    <property type="entry name" value="RlpA-like_sf"/>
</dbReference>
<dbReference type="Proteomes" id="UP000009047">
    <property type="component" value="Chromosome"/>
</dbReference>
<feature type="domain" description="Lytic transglycosylase MltA" evidence="7">
    <location>
        <begin position="151"/>
        <end position="309"/>
    </location>
</feature>
<protein>
    <recommendedName>
        <fullName evidence="2">peptidoglycan lytic exotransglycosylase</fullName>
        <ecNumber evidence="2">4.2.2.n1</ecNumber>
    </recommendedName>
    <alternativeName>
        <fullName evidence="5">Murein hydrolase A</fullName>
    </alternativeName>
</protein>
<dbReference type="eggNOG" id="COG2821">
    <property type="taxonomic scope" value="Bacteria"/>
</dbReference>
<keyword evidence="6" id="KW-0732">Signal</keyword>
<evidence type="ECO:0000256" key="4">
    <source>
        <dbReference type="ARBA" id="ARBA00023316"/>
    </source>
</evidence>
<organism evidence="8 9">
    <name type="scientific">Desulfarculus baarsii (strain ATCC 33931 / DSM 2075 / LMG 7858 / VKM B-1802 / 2st14)</name>
    <dbReference type="NCBI Taxonomy" id="644282"/>
    <lineage>
        <taxon>Bacteria</taxon>
        <taxon>Pseudomonadati</taxon>
        <taxon>Thermodesulfobacteriota</taxon>
        <taxon>Desulfarculia</taxon>
        <taxon>Desulfarculales</taxon>
        <taxon>Desulfarculaceae</taxon>
        <taxon>Desulfarculus</taxon>
    </lineage>
</organism>
<dbReference type="OrthoDB" id="9783686at2"/>
<dbReference type="PIRSF" id="PIRSF019422">
    <property type="entry name" value="MltA"/>
    <property type="match status" value="1"/>
</dbReference>
<evidence type="ECO:0000259" key="7">
    <source>
        <dbReference type="SMART" id="SM00925"/>
    </source>
</evidence>
<dbReference type="InterPro" id="IPR026044">
    <property type="entry name" value="MltA"/>
</dbReference>
<evidence type="ECO:0000256" key="5">
    <source>
        <dbReference type="ARBA" id="ARBA00030918"/>
    </source>
</evidence>
<dbReference type="Pfam" id="PF06725">
    <property type="entry name" value="3D"/>
    <property type="match status" value="1"/>
</dbReference>